<dbReference type="Proteomes" id="UP001060085">
    <property type="component" value="Linkage Group LG01"/>
</dbReference>
<accession>A0ACC0C8F4</accession>
<name>A0ACC0C8F4_CATRO</name>
<comment type="caution">
    <text evidence="1">The sequence shown here is derived from an EMBL/GenBank/DDBJ whole genome shotgun (WGS) entry which is preliminary data.</text>
</comment>
<keyword evidence="2" id="KW-1185">Reference proteome</keyword>
<dbReference type="EMBL" id="CM044701">
    <property type="protein sequence ID" value="KAI5681074.1"/>
    <property type="molecule type" value="Genomic_DNA"/>
</dbReference>
<proteinExistence type="predicted"/>
<sequence length="194" mass="21526">MEGLEPGKHIGGSISFTKSLGKKPAILVERFSKSKELEELYKHHLGEKQGECMDFTSKGFWYERVHKMKQKAEEAAPTGTAVPDDLALMAIVVLGCFIHPSITNISIDKTLSAAASIYFTDSINNGNELFFPVDIPRVIASVFPRKIGLPTKEALESEVTDVKSPIDLFPSVSQPQRWNTDVSLPSLFDWIFVV</sequence>
<gene>
    <name evidence="1" type="ORF">M9H77_02301</name>
</gene>
<evidence type="ECO:0000313" key="1">
    <source>
        <dbReference type="EMBL" id="KAI5681074.1"/>
    </source>
</evidence>
<protein>
    <submittedName>
        <fullName evidence="1">Uncharacterized protein</fullName>
    </submittedName>
</protein>
<evidence type="ECO:0000313" key="2">
    <source>
        <dbReference type="Proteomes" id="UP001060085"/>
    </source>
</evidence>
<organism evidence="1 2">
    <name type="scientific">Catharanthus roseus</name>
    <name type="common">Madagascar periwinkle</name>
    <name type="synonym">Vinca rosea</name>
    <dbReference type="NCBI Taxonomy" id="4058"/>
    <lineage>
        <taxon>Eukaryota</taxon>
        <taxon>Viridiplantae</taxon>
        <taxon>Streptophyta</taxon>
        <taxon>Embryophyta</taxon>
        <taxon>Tracheophyta</taxon>
        <taxon>Spermatophyta</taxon>
        <taxon>Magnoliopsida</taxon>
        <taxon>eudicotyledons</taxon>
        <taxon>Gunneridae</taxon>
        <taxon>Pentapetalae</taxon>
        <taxon>asterids</taxon>
        <taxon>lamiids</taxon>
        <taxon>Gentianales</taxon>
        <taxon>Apocynaceae</taxon>
        <taxon>Rauvolfioideae</taxon>
        <taxon>Vinceae</taxon>
        <taxon>Catharanthinae</taxon>
        <taxon>Catharanthus</taxon>
    </lineage>
</organism>
<reference evidence="2" key="1">
    <citation type="journal article" date="2023" name="Nat. Plants">
        <title>Single-cell RNA sequencing provides a high-resolution roadmap for understanding the multicellular compartmentation of specialized metabolism.</title>
        <authorList>
            <person name="Sun S."/>
            <person name="Shen X."/>
            <person name="Li Y."/>
            <person name="Li Y."/>
            <person name="Wang S."/>
            <person name="Li R."/>
            <person name="Zhang H."/>
            <person name="Shen G."/>
            <person name="Guo B."/>
            <person name="Wei J."/>
            <person name="Xu J."/>
            <person name="St-Pierre B."/>
            <person name="Chen S."/>
            <person name="Sun C."/>
        </authorList>
    </citation>
    <scope>NUCLEOTIDE SEQUENCE [LARGE SCALE GENOMIC DNA]</scope>
</reference>